<evidence type="ECO:0000256" key="2">
    <source>
        <dbReference type="ARBA" id="ARBA00004533"/>
    </source>
</evidence>
<evidence type="ECO:0000256" key="7">
    <source>
        <dbReference type="ARBA" id="ARBA00022692"/>
    </source>
</evidence>
<evidence type="ECO:0000256" key="10">
    <source>
        <dbReference type="ARBA" id="ARBA00022840"/>
    </source>
</evidence>
<dbReference type="NCBIfam" id="TIGR01386">
    <property type="entry name" value="cztS_silS_copS"/>
    <property type="match status" value="1"/>
</dbReference>
<evidence type="ECO:0000256" key="14">
    <source>
        <dbReference type="RuleBase" id="RU364088"/>
    </source>
</evidence>
<keyword evidence="5" id="KW-0597">Phosphoprotein</keyword>
<feature type="transmembrane region" description="Helical" evidence="14">
    <location>
        <begin position="169"/>
        <end position="191"/>
    </location>
</feature>
<reference evidence="17 18" key="1">
    <citation type="submission" date="2014-10" db="EMBL/GenBank/DDBJ databases">
        <title>Draft genome sequence of Pseudomonas chlororaphis EA105.</title>
        <authorList>
            <person name="McCully L.M."/>
            <person name="Bitzer A.S."/>
            <person name="Spence C."/>
            <person name="Bais H."/>
            <person name="Silby M.W."/>
        </authorList>
    </citation>
    <scope>NUCLEOTIDE SEQUENCE [LARGE SCALE GENOMIC DNA]</scope>
    <source>
        <strain evidence="17 18">EA105</strain>
    </source>
</reference>
<dbReference type="PANTHER" id="PTHR45436:SF3">
    <property type="entry name" value="SENSOR HISTIDINE KINASE HPRS"/>
    <property type="match status" value="1"/>
</dbReference>
<dbReference type="EC" id="2.7.13.3" evidence="14"/>
<keyword evidence="10 14" id="KW-0067">ATP-binding</keyword>
<evidence type="ECO:0000256" key="13">
    <source>
        <dbReference type="ARBA" id="ARBA00023136"/>
    </source>
</evidence>
<evidence type="ECO:0000256" key="11">
    <source>
        <dbReference type="ARBA" id="ARBA00022989"/>
    </source>
</evidence>
<keyword evidence="12 14" id="KW-0902">Two-component regulatory system</keyword>
<evidence type="ECO:0000256" key="9">
    <source>
        <dbReference type="ARBA" id="ARBA00022777"/>
    </source>
</evidence>
<evidence type="ECO:0000256" key="4">
    <source>
        <dbReference type="ARBA" id="ARBA00022519"/>
    </source>
</evidence>
<dbReference type="GO" id="GO:0000155">
    <property type="term" value="F:phosphorelay sensor kinase activity"/>
    <property type="evidence" value="ECO:0007669"/>
    <property type="project" value="InterPro"/>
</dbReference>
<feature type="domain" description="HAMP" evidence="16">
    <location>
        <begin position="191"/>
        <end position="244"/>
    </location>
</feature>
<dbReference type="SMART" id="SM00304">
    <property type="entry name" value="HAMP"/>
    <property type="match status" value="2"/>
</dbReference>
<dbReference type="InterPro" id="IPR036890">
    <property type="entry name" value="HATPase_C_sf"/>
</dbReference>
<dbReference type="Gene3D" id="3.30.565.10">
    <property type="entry name" value="Histidine kinase-like ATPase, C-terminal domain"/>
    <property type="match status" value="1"/>
</dbReference>
<sequence length="482" mass="52448">MSSRRPYSLTLRLALLFALLAFASLAGLGAALYNELEQQLIRRDDTALVSRVDQLRTFLNDSNTLELIKNKPALFQNMLGNREALLTIGAPGQPPLLVVNPGNLRPPTLPAVPIDQAMTLKDVQHLPSVDGVPFSAVAASIDSGELGSLQVTTGRLMSERTAMLANYRLSVYGLASLAALLLAVVGCLLVYRGLLPLRRLAKHAHGIGVGNLGERLDSHGAPRELQPMIEAFNAMLDRLAKGFAQLSQVSTDMAHELRTPINNLLGETQVALQQNRSIEAYQQLLASNVEELERLTRMLDNMLFLARTDPASALSQRQELDAADEMQRIADYFEGLAADVGVSIEARGSGVIWAEPMLLRRALANLCANAIKYGAANSTVQVEAIAEADGSYLRVRNHGTTIAPEHLARLFERFYRVDQSRERSAQSNGLGLSIVATIMQLHQGRYSVSSVDGITCFELFFPARQSPSSTFPPSSLASQLPQ</sequence>
<dbReference type="PROSITE" id="PS50885">
    <property type="entry name" value="HAMP"/>
    <property type="match status" value="1"/>
</dbReference>
<dbReference type="InterPro" id="IPR003660">
    <property type="entry name" value="HAMP_dom"/>
</dbReference>
<comment type="caution">
    <text evidence="17">The sequence shown here is derived from an EMBL/GenBank/DDBJ whole genome shotgun (WGS) entry which is preliminary data.</text>
</comment>
<dbReference type="SUPFAM" id="SSF55874">
    <property type="entry name" value="ATPase domain of HSP90 chaperone/DNA topoisomerase II/histidine kinase"/>
    <property type="match status" value="1"/>
</dbReference>
<keyword evidence="9 14" id="KW-0418">Kinase</keyword>
<dbReference type="Proteomes" id="UP000030564">
    <property type="component" value="Unassembled WGS sequence"/>
</dbReference>
<evidence type="ECO:0000256" key="5">
    <source>
        <dbReference type="ARBA" id="ARBA00022553"/>
    </source>
</evidence>
<dbReference type="OrthoDB" id="5561773at2"/>
<dbReference type="InterPro" id="IPR003594">
    <property type="entry name" value="HATPase_dom"/>
</dbReference>
<dbReference type="InterPro" id="IPR006290">
    <property type="entry name" value="CztS_silS_copS"/>
</dbReference>
<dbReference type="InterPro" id="IPR003661">
    <property type="entry name" value="HisK_dim/P_dom"/>
</dbReference>
<dbReference type="Gene3D" id="1.10.287.130">
    <property type="match status" value="1"/>
</dbReference>
<keyword evidence="8 14" id="KW-0547">Nucleotide-binding</keyword>
<evidence type="ECO:0000259" key="16">
    <source>
        <dbReference type="PROSITE" id="PS50885"/>
    </source>
</evidence>
<dbReference type="PATRIC" id="fig|587753.9.peg.2918"/>
<protein>
    <recommendedName>
        <fullName evidence="14">Sensor protein</fullName>
        <ecNumber evidence="14">2.7.13.3</ecNumber>
    </recommendedName>
</protein>
<comment type="subcellular location">
    <subcellularLocation>
        <location evidence="2 14">Cell inner membrane</location>
    </subcellularLocation>
</comment>
<dbReference type="EMBL" id="JSFK01000023">
    <property type="protein sequence ID" value="KHA71448.1"/>
    <property type="molecule type" value="Genomic_DNA"/>
</dbReference>
<dbReference type="Pfam" id="PF00512">
    <property type="entry name" value="HisKA"/>
    <property type="match status" value="1"/>
</dbReference>
<evidence type="ECO:0000256" key="8">
    <source>
        <dbReference type="ARBA" id="ARBA00022741"/>
    </source>
</evidence>
<dbReference type="PANTHER" id="PTHR45436">
    <property type="entry name" value="SENSOR HISTIDINE KINASE YKOH"/>
    <property type="match status" value="1"/>
</dbReference>
<dbReference type="SUPFAM" id="SSF158472">
    <property type="entry name" value="HAMP domain-like"/>
    <property type="match status" value="1"/>
</dbReference>
<evidence type="ECO:0000256" key="3">
    <source>
        <dbReference type="ARBA" id="ARBA00022475"/>
    </source>
</evidence>
<dbReference type="InterPro" id="IPR005467">
    <property type="entry name" value="His_kinase_dom"/>
</dbReference>
<dbReference type="PROSITE" id="PS50109">
    <property type="entry name" value="HIS_KIN"/>
    <property type="match status" value="1"/>
</dbReference>
<dbReference type="CDD" id="cd00082">
    <property type="entry name" value="HisKA"/>
    <property type="match status" value="1"/>
</dbReference>
<keyword evidence="13 14" id="KW-0472">Membrane</keyword>
<evidence type="ECO:0000256" key="1">
    <source>
        <dbReference type="ARBA" id="ARBA00000085"/>
    </source>
</evidence>
<dbReference type="SUPFAM" id="SSF47384">
    <property type="entry name" value="Homodimeric domain of signal transducing histidine kinase"/>
    <property type="match status" value="1"/>
</dbReference>
<dbReference type="SMART" id="SM00388">
    <property type="entry name" value="HisKA"/>
    <property type="match status" value="1"/>
</dbReference>
<dbReference type="InterPro" id="IPR036097">
    <property type="entry name" value="HisK_dim/P_sf"/>
</dbReference>
<dbReference type="AlphaFoldDB" id="A0A0A6D6P9"/>
<dbReference type="SMART" id="SM00387">
    <property type="entry name" value="HATPase_c"/>
    <property type="match status" value="1"/>
</dbReference>
<evidence type="ECO:0000259" key="15">
    <source>
        <dbReference type="PROSITE" id="PS50109"/>
    </source>
</evidence>
<accession>A0A0A6D6P9</accession>
<feature type="domain" description="Histidine kinase" evidence="15">
    <location>
        <begin position="252"/>
        <end position="465"/>
    </location>
</feature>
<keyword evidence="4 14" id="KW-0997">Cell inner membrane</keyword>
<comment type="function">
    <text evidence="14">Member of a two-component regulatory system.</text>
</comment>
<dbReference type="Pfam" id="PF02518">
    <property type="entry name" value="HATPase_c"/>
    <property type="match status" value="1"/>
</dbReference>
<dbReference type="Pfam" id="PF00672">
    <property type="entry name" value="HAMP"/>
    <property type="match status" value="1"/>
</dbReference>
<dbReference type="InterPro" id="IPR050428">
    <property type="entry name" value="TCS_sensor_his_kinase"/>
</dbReference>
<evidence type="ECO:0000313" key="18">
    <source>
        <dbReference type="Proteomes" id="UP000030564"/>
    </source>
</evidence>
<keyword evidence="3 14" id="KW-1003">Cell membrane</keyword>
<evidence type="ECO:0000256" key="12">
    <source>
        <dbReference type="ARBA" id="ARBA00023012"/>
    </source>
</evidence>
<evidence type="ECO:0000313" key="17">
    <source>
        <dbReference type="EMBL" id="KHA71448.1"/>
    </source>
</evidence>
<organism evidence="17 18">
    <name type="scientific">Pseudomonas chlororaphis</name>
    <dbReference type="NCBI Taxonomy" id="587753"/>
    <lineage>
        <taxon>Bacteria</taxon>
        <taxon>Pseudomonadati</taxon>
        <taxon>Pseudomonadota</taxon>
        <taxon>Gammaproteobacteria</taxon>
        <taxon>Pseudomonadales</taxon>
        <taxon>Pseudomonadaceae</taxon>
        <taxon>Pseudomonas</taxon>
    </lineage>
</organism>
<keyword evidence="6 14" id="KW-0808">Transferase</keyword>
<dbReference type="GO" id="GO:0005886">
    <property type="term" value="C:plasma membrane"/>
    <property type="evidence" value="ECO:0007669"/>
    <property type="project" value="UniProtKB-SubCell"/>
</dbReference>
<name>A0A0A6D6P9_9PSED</name>
<keyword evidence="7 14" id="KW-0812">Transmembrane</keyword>
<proteinExistence type="predicted"/>
<dbReference type="GO" id="GO:0005524">
    <property type="term" value="F:ATP binding"/>
    <property type="evidence" value="ECO:0007669"/>
    <property type="project" value="UniProtKB-KW"/>
</dbReference>
<dbReference type="Gene3D" id="6.10.340.10">
    <property type="match status" value="1"/>
</dbReference>
<comment type="catalytic activity">
    <reaction evidence="1 14">
        <text>ATP + protein L-histidine = ADP + protein N-phospho-L-histidine.</text>
        <dbReference type="EC" id="2.7.13.3"/>
    </reaction>
</comment>
<gene>
    <name evidence="17" type="ORF">NZ35_21330</name>
</gene>
<keyword evidence="11 14" id="KW-1133">Transmembrane helix</keyword>
<dbReference type="CDD" id="cd00075">
    <property type="entry name" value="HATPase"/>
    <property type="match status" value="1"/>
</dbReference>
<evidence type="ECO:0000256" key="6">
    <source>
        <dbReference type="ARBA" id="ARBA00022679"/>
    </source>
</evidence>
<dbReference type="CDD" id="cd06225">
    <property type="entry name" value="HAMP"/>
    <property type="match status" value="1"/>
</dbReference>